<name>A0A316C0N1_PSESE</name>
<dbReference type="EMBL" id="QGGG01000010">
    <property type="protein sequence ID" value="PWJ81560.1"/>
    <property type="molecule type" value="Genomic_DNA"/>
</dbReference>
<dbReference type="AlphaFoldDB" id="A0A316C0N1"/>
<dbReference type="InterPro" id="IPR011101">
    <property type="entry name" value="DUF5131"/>
</dbReference>
<dbReference type="OrthoDB" id="9787478at2"/>
<accession>A0A316C0N1</accession>
<dbReference type="RefSeq" id="WP_109613536.1">
    <property type="nucleotide sequence ID" value="NZ_QGGG01000010.1"/>
</dbReference>
<dbReference type="Proteomes" id="UP000245396">
    <property type="component" value="Unassembled WGS sequence"/>
</dbReference>
<sequence length="333" mass="37428">MGEITAISWCDATFNPWIGCTKVSPACDGCYAEALMDKRYGRVQWGAPGKGNGTRVRTSPGNWSKPKAWDRKAAASGKRPFVFCSSLADVFDNQVPVEWRRDLFDLIRATPNLTWLLLTKRPQLIVRLYEEAQRLKEDGTRWTSTLPRERSAWPRNAAIGTTIEDQERAELNEPHLLYATDRLKPAFNFLSCEPLLGPLMPWTPTILARTMDLIGHADVPSIDWVITGGETDQGMHKARPSHPSWFRAIRDRCAAAGVPFHHKQNGEWIAKGWEHHGSKLHLTLAGKVINKADCDKNRDFPGMGLIEIEKVGKHRAGRLLDGVEHNARPKVVT</sequence>
<proteinExistence type="predicted"/>
<evidence type="ECO:0000313" key="1">
    <source>
        <dbReference type="EMBL" id="PWJ81560.1"/>
    </source>
</evidence>
<gene>
    <name evidence="1" type="ORF">C7441_11092</name>
</gene>
<protein>
    <submittedName>
        <fullName evidence="1">Protein gp37</fullName>
    </submittedName>
</protein>
<keyword evidence="2" id="KW-1185">Reference proteome</keyword>
<evidence type="ECO:0000313" key="2">
    <source>
        <dbReference type="Proteomes" id="UP000245396"/>
    </source>
</evidence>
<organism evidence="1 2">
    <name type="scientific">Pseudaminobacter salicylatoxidans</name>
    <dbReference type="NCBI Taxonomy" id="93369"/>
    <lineage>
        <taxon>Bacteria</taxon>
        <taxon>Pseudomonadati</taxon>
        <taxon>Pseudomonadota</taxon>
        <taxon>Alphaproteobacteria</taxon>
        <taxon>Hyphomicrobiales</taxon>
        <taxon>Phyllobacteriaceae</taxon>
        <taxon>Pseudaminobacter</taxon>
    </lineage>
</organism>
<comment type="caution">
    <text evidence="1">The sequence shown here is derived from an EMBL/GenBank/DDBJ whole genome shotgun (WGS) entry which is preliminary data.</text>
</comment>
<dbReference type="Pfam" id="PF07505">
    <property type="entry name" value="DUF5131"/>
    <property type="match status" value="1"/>
</dbReference>
<reference evidence="1 2" key="1">
    <citation type="submission" date="2018-05" db="EMBL/GenBank/DDBJ databases">
        <title>Genomic Encyclopedia of Type Strains, Phase IV (KMG-IV): sequencing the most valuable type-strain genomes for metagenomic binning, comparative biology and taxonomic classification.</title>
        <authorList>
            <person name="Goeker M."/>
        </authorList>
    </citation>
    <scope>NUCLEOTIDE SEQUENCE [LARGE SCALE GENOMIC DNA]</scope>
    <source>
        <strain evidence="1 2">DSM 6986</strain>
    </source>
</reference>